<dbReference type="EMBL" id="MIKG01000019">
    <property type="protein sequence ID" value="RAO72367.1"/>
    <property type="molecule type" value="Genomic_DNA"/>
</dbReference>
<reference evidence="2 3" key="1">
    <citation type="journal article" date="2017" name="Biotechnol. Biofuels">
        <title>Differential beta-glucosidase expression as a function of carbon source availability in Talaromyces amestolkiae: a genomic and proteomic approach.</title>
        <authorList>
            <person name="de Eugenio L.I."/>
            <person name="Mendez-Liter J.A."/>
            <person name="Nieto-Dominguez M."/>
            <person name="Alonso L."/>
            <person name="Gil-Munoz J."/>
            <person name="Barriuso J."/>
            <person name="Prieto A."/>
            <person name="Martinez M.J."/>
        </authorList>
    </citation>
    <scope>NUCLEOTIDE SEQUENCE [LARGE SCALE GENOMIC DNA]</scope>
    <source>
        <strain evidence="2 3">CIB</strain>
    </source>
</reference>
<organism evidence="2 3">
    <name type="scientific">Talaromyces amestolkiae</name>
    <dbReference type="NCBI Taxonomy" id="1196081"/>
    <lineage>
        <taxon>Eukaryota</taxon>
        <taxon>Fungi</taxon>
        <taxon>Dikarya</taxon>
        <taxon>Ascomycota</taxon>
        <taxon>Pezizomycotina</taxon>
        <taxon>Eurotiomycetes</taxon>
        <taxon>Eurotiomycetidae</taxon>
        <taxon>Eurotiales</taxon>
        <taxon>Trichocomaceae</taxon>
        <taxon>Talaromyces</taxon>
        <taxon>Talaromyces sect. Talaromyces</taxon>
    </lineage>
</organism>
<dbReference type="Proteomes" id="UP000249363">
    <property type="component" value="Unassembled WGS sequence"/>
</dbReference>
<accession>A0A364L985</accession>
<dbReference type="AlphaFoldDB" id="A0A364L985"/>
<name>A0A364L985_TALAM</name>
<dbReference type="OrthoDB" id="2129288at2759"/>
<gene>
    <name evidence="2" type="ORF">BHQ10_008379</name>
</gene>
<feature type="domain" description="Tautomerase cis-CaaD-like" evidence="1">
    <location>
        <begin position="1"/>
        <end position="132"/>
    </location>
</feature>
<protein>
    <recommendedName>
        <fullName evidence="1">Tautomerase cis-CaaD-like domain-containing protein</fullName>
    </recommendedName>
</protein>
<dbReference type="Pfam" id="PF14832">
    <property type="entry name" value="Tautomerase_3"/>
    <property type="match status" value="1"/>
</dbReference>
<dbReference type="InterPro" id="IPR028116">
    <property type="entry name" value="Cis-CaaD-like"/>
</dbReference>
<sequence length="145" mass="16736">MPFWKIYHSTNTLTQEEKSTLSASITQYYISVGLPAFYVNIFFLPLTSDNFFVGGTPQSQKLSIEIVHIARQWDSARTERATYFKNKVDEILRPYTIDKGVQVEYCVMQGPPQLWRINGIDPPEGSEDEVLRERNRALLEESVKT</sequence>
<dbReference type="InterPro" id="IPR014347">
    <property type="entry name" value="Tautomerase/MIF_sf"/>
</dbReference>
<dbReference type="SUPFAM" id="SSF55331">
    <property type="entry name" value="Tautomerase/MIF"/>
    <property type="match status" value="1"/>
</dbReference>
<dbReference type="RefSeq" id="XP_040736881.1">
    <property type="nucleotide sequence ID" value="XM_040881177.1"/>
</dbReference>
<evidence type="ECO:0000313" key="2">
    <source>
        <dbReference type="EMBL" id="RAO72367.1"/>
    </source>
</evidence>
<proteinExistence type="predicted"/>
<dbReference type="GeneID" id="63797593"/>
<evidence type="ECO:0000313" key="3">
    <source>
        <dbReference type="Proteomes" id="UP000249363"/>
    </source>
</evidence>
<comment type="caution">
    <text evidence="2">The sequence shown here is derived from an EMBL/GenBank/DDBJ whole genome shotgun (WGS) entry which is preliminary data.</text>
</comment>
<dbReference type="Gene3D" id="3.30.429.10">
    <property type="entry name" value="Macrophage Migration Inhibitory Factor"/>
    <property type="match status" value="1"/>
</dbReference>
<evidence type="ECO:0000259" key="1">
    <source>
        <dbReference type="Pfam" id="PF14832"/>
    </source>
</evidence>
<keyword evidence="3" id="KW-1185">Reference proteome</keyword>